<accession>A0A0A9CAL0</accession>
<proteinExistence type="predicted"/>
<reference evidence="1" key="1">
    <citation type="submission" date="2014-09" db="EMBL/GenBank/DDBJ databases">
        <authorList>
            <person name="Magalhaes I.L.F."/>
            <person name="Oliveira U."/>
            <person name="Santos F.R."/>
            <person name="Vidigal T.H.D.A."/>
            <person name="Brescovit A.D."/>
            <person name="Santos A.J."/>
        </authorList>
    </citation>
    <scope>NUCLEOTIDE SEQUENCE</scope>
    <source>
        <tissue evidence="1">Shoot tissue taken approximately 20 cm above the soil surface</tissue>
    </source>
</reference>
<evidence type="ECO:0000313" key="1">
    <source>
        <dbReference type="EMBL" id="JAD70445.1"/>
    </source>
</evidence>
<organism evidence="1">
    <name type="scientific">Arundo donax</name>
    <name type="common">Giant reed</name>
    <name type="synonym">Donax arundinaceus</name>
    <dbReference type="NCBI Taxonomy" id="35708"/>
    <lineage>
        <taxon>Eukaryota</taxon>
        <taxon>Viridiplantae</taxon>
        <taxon>Streptophyta</taxon>
        <taxon>Embryophyta</taxon>
        <taxon>Tracheophyta</taxon>
        <taxon>Spermatophyta</taxon>
        <taxon>Magnoliopsida</taxon>
        <taxon>Liliopsida</taxon>
        <taxon>Poales</taxon>
        <taxon>Poaceae</taxon>
        <taxon>PACMAD clade</taxon>
        <taxon>Arundinoideae</taxon>
        <taxon>Arundineae</taxon>
        <taxon>Arundo</taxon>
    </lineage>
</organism>
<sequence>MYRRATHGRIWQCYKLELGDGLSLGSNKGETLFHRPIAR</sequence>
<reference evidence="1" key="2">
    <citation type="journal article" date="2015" name="Data Brief">
        <title>Shoot transcriptome of the giant reed, Arundo donax.</title>
        <authorList>
            <person name="Barrero R.A."/>
            <person name="Guerrero F.D."/>
            <person name="Moolhuijzen P."/>
            <person name="Goolsby J.A."/>
            <person name="Tidwell J."/>
            <person name="Bellgard S.E."/>
            <person name="Bellgard M.I."/>
        </authorList>
    </citation>
    <scope>NUCLEOTIDE SEQUENCE</scope>
    <source>
        <tissue evidence="1">Shoot tissue taken approximately 20 cm above the soil surface</tissue>
    </source>
</reference>
<dbReference type="EMBL" id="GBRH01227450">
    <property type="protein sequence ID" value="JAD70445.1"/>
    <property type="molecule type" value="Transcribed_RNA"/>
</dbReference>
<dbReference type="AlphaFoldDB" id="A0A0A9CAL0"/>
<name>A0A0A9CAL0_ARUDO</name>
<protein>
    <submittedName>
        <fullName evidence="1">Uncharacterized protein</fullName>
    </submittedName>
</protein>